<protein>
    <submittedName>
        <fullName evidence="1">Uncharacterized protein</fullName>
    </submittedName>
</protein>
<dbReference type="AlphaFoldDB" id="A0A2W5TIT6"/>
<name>A0A2W5TIT6_9BACT</name>
<sequence length="86" mass="9385">MPPSRSARRSINCRSSTISRCGARASGWKCGERGAEDSRTRADRIEGRRSSEPLRMVRCKWAFFKSGEGLVEAQGLSPLGVKSSPA</sequence>
<proteinExistence type="predicted"/>
<evidence type="ECO:0000313" key="1">
    <source>
        <dbReference type="EMBL" id="PZR13173.1"/>
    </source>
</evidence>
<accession>A0A2W5TIT6</accession>
<dbReference type="EMBL" id="QFQP01000010">
    <property type="protein sequence ID" value="PZR13173.1"/>
    <property type="molecule type" value="Genomic_DNA"/>
</dbReference>
<gene>
    <name evidence="1" type="ORF">DI536_12845</name>
</gene>
<dbReference type="Proteomes" id="UP000249061">
    <property type="component" value="Unassembled WGS sequence"/>
</dbReference>
<organism evidence="1 2">
    <name type="scientific">Archangium gephyra</name>
    <dbReference type="NCBI Taxonomy" id="48"/>
    <lineage>
        <taxon>Bacteria</taxon>
        <taxon>Pseudomonadati</taxon>
        <taxon>Myxococcota</taxon>
        <taxon>Myxococcia</taxon>
        <taxon>Myxococcales</taxon>
        <taxon>Cystobacterineae</taxon>
        <taxon>Archangiaceae</taxon>
        <taxon>Archangium</taxon>
    </lineage>
</organism>
<evidence type="ECO:0000313" key="2">
    <source>
        <dbReference type="Proteomes" id="UP000249061"/>
    </source>
</evidence>
<reference evidence="1 2" key="1">
    <citation type="submission" date="2017-08" db="EMBL/GenBank/DDBJ databases">
        <title>Infants hospitalized years apart are colonized by the same room-sourced microbial strains.</title>
        <authorList>
            <person name="Brooks B."/>
            <person name="Olm M.R."/>
            <person name="Firek B.A."/>
            <person name="Baker R."/>
            <person name="Thomas B.C."/>
            <person name="Morowitz M.J."/>
            <person name="Banfield J.F."/>
        </authorList>
    </citation>
    <scope>NUCLEOTIDE SEQUENCE [LARGE SCALE GENOMIC DNA]</scope>
    <source>
        <strain evidence="1">S2_003_000_R2_14</strain>
    </source>
</reference>
<comment type="caution">
    <text evidence="1">The sequence shown here is derived from an EMBL/GenBank/DDBJ whole genome shotgun (WGS) entry which is preliminary data.</text>
</comment>